<evidence type="ECO:0000256" key="4">
    <source>
        <dbReference type="ARBA" id="ARBA00038182"/>
    </source>
</evidence>
<dbReference type="PANTHER" id="PTHR20905">
    <property type="entry name" value="N-ACETYLTRANSFERASE-RELATED"/>
    <property type="match status" value="1"/>
</dbReference>
<keyword evidence="16" id="KW-1185">Reference proteome</keyword>
<dbReference type="EMBL" id="LR899014">
    <property type="protein sequence ID" value="CAD7092785.1"/>
    <property type="molecule type" value="Genomic_DNA"/>
</dbReference>
<evidence type="ECO:0000256" key="5">
    <source>
        <dbReference type="ARBA" id="ARBA00039114"/>
    </source>
</evidence>
<comment type="catalytic activity">
    <reaction evidence="9">
        <text>dopamine + acetyl-CoA = N-acetyldopamine + CoA + H(+)</text>
        <dbReference type="Rhea" id="RHEA:51388"/>
        <dbReference type="ChEBI" id="CHEBI:15378"/>
        <dbReference type="ChEBI" id="CHEBI:57287"/>
        <dbReference type="ChEBI" id="CHEBI:57288"/>
        <dbReference type="ChEBI" id="CHEBI:59905"/>
        <dbReference type="ChEBI" id="CHEBI:125678"/>
    </reaction>
    <physiologicalReaction direction="left-to-right" evidence="9">
        <dbReference type="Rhea" id="RHEA:51389"/>
    </physiologicalReaction>
</comment>
<reference evidence="15 16" key="1">
    <citation type="submission" date="2020-11" db="EMBL/GenBank/DDBJ databases">
        <authorList>
            <person name="Wallbank WR R."/>
            <person name="Pardo Diaz C."/>
            <person name="Kozak K."/>
            <person name="Martin S."/>
            <person name="Jiggins C."/>
            <person name="Moest M."/>
            <person name="Warren A I."/>
            <person name="Generalovic N T."/>
            <person name="Byers J.R.P. K."/>
            <person name="Montejo-Kovacevich G."/>
            <person name="Yen C E."/>
        </authorList>
    </citation>
    <scope>NUCLEOTIDE SEQUENCE [LARGE SCALE GENOMIC DNA]</scope>
</reference>
<dbReference type="CDD" id="cd04301">
    <property type="entry name" value="NAT_SF"/>
    <property type="match status" value="1"/>
</dbReference>
<comment type="similarity">
    <text evidence="4">Belongs to the acetyltransferase family. AANAT subfamily.</text>
</comment>
<comment type="catalytic activity">
    <reaction evidence="13">
        <text>serotonin + acetyl-CoA = N-acetylserotonin + CoA + H(+)</text>
        <dbReference type="Rhea" id="RHEA:25217"/>
        <dbReference type="ChEBI" id="CHEBI:15378"/>
        <dbReference type="ChEBI" id="CHEBI:17697"/>
        <dbReference type="ChEBI" id="CHEBI:57287"/>
        <dbReference type="ChEBI" id="CHEBI:57288"/>
        <dbReference type="ChEBI" id="CHEBI:350546"/>
        <dbReference type="EC" id="2.3.1.87"/>
    </reaction>
    <physiologicalReaction direction="left-to-right" evidence="13">
        <dbReference type="Rhea" id="RHEA:25218"/>
    </physiologicalReaction>
</comment>
<dbReference type="InParanoid" id="A0A7R8V759"/>
<dbReference type="PANTHER" id="PTHR20905:SF1">
    <property type="entry name" value="AT07410P-RELATED"/>
    <property type="match status" value="1"/>
</dbReference>
<evidence type="ECO:0000256" key="2">
    <source>
        <dbReference type="ARBA" id="ARBA00023315"/>
    </source>
</evidence>
<evidence type="ECO:0000313" key="16">
    <source>
        <dbReference type="Proteomes" id="UP000594454"/>
    </source>
</evidence>
<dbReference type="SUPFAM" id="SSF55729">
    <property type="entry name" value="Acyl-CoA N-acyltransferases (Nat)"/>
    <property type="match status" value="1"/>
</dbReference>
<keyword evidence="1" id="KW-0808">Transferase</keyword>
<evidence type="ECO:0000256" key="10">
    <source>
        <dbReference type="ARBA" id="ARBA00051823"/>
    </source>
</evidence>
<organism evidence="15 16">
    <name type="scientific">Hermetia illucens</name>
    <name type="common">Black soldier fly</name>
    <dbReference type="NCBI Taxonomy" id="343691"/>
    <lineage>
        <taxon>Eukaryota</taxon>
        <taxon>Metazoa</taxon>
        <taxon>Ecdysozoa</taxon>
        <taxon>Arthropoda</taxon>
        <taxon>Hexapoda</taxon>
        <taxon>Insecta</taxon>
        <taxon>Pterygota</taxon>
        <taxon>Neoptera</taxon>
        <taxon>Endopterygota</taxon>
        <taxon>Diptera</taxon>
        <taxon>Brachycera</taxon>
        <taxon>Stratiomyomorpha</taxon>
        <taxon>Stratiomyidae</taxon>
        <taxon>Hermetiinae</taxon>
        <taxon>Hermetia</taxon>
    </lineage>
</organism>
<evidence type="ECO:0000256" key="11">
    <source>
        <dbReference type="ARBA" id="ARBA00052178"/>
    </source>
</evidence>
<comment type="catalytic activity">
    <reaction evidence="8">
        <text>serotonin + (5Z,8Z,11Z,14Z)-eicosatetraenoyl-CoA = N-[(5Z,8Z,11Z,14Z)-eicosatetraenoyl]-serotonin + CoA + H(+)</text>
        <dbReference type="Rhea" id="RHEA:51396"/>
        <dbReference type="ChEBI" id="CHEBI:15378"/>
        <dbReference type="ChEBI" id="CHEBI:57287"/>
        <dbReference type="ChEBI" id="CHEBI:57368"/>
        <dbReference type="ChEBI" id="CHEBI:132255"/>
        <dbReference type="ChEBI" id="CHEBI:350546"/>
    </reaction>
    <physiologicalReaction direction="left-to-right" evidence="8">
        <dbReference type="Rhea" id="RHEA:51397"/>
    </physiologicalReaction>
</comment>
<keyword evidence="2" id="KW-0012">Acyltransferase</keyword>
<evidence type="ECO:0000256" key="6">
    <source>
        <dbReference type="ARBA" id="ARBA00050189"/>
    </source>
</evidence>
<dbReference type="PROSITE" id="PS51186">
    <property type="entry name" value="GNAT"/>
    <property type="match status" value="1"/>
</dbReference>
<comment type="catalytic activity">
    <reaction evidence="11">
        <text>serotonin + hexadecanoyl-CoA = N-hexadecanoyl-serotonin + CoA + H(+)</text>
        <dbReference type="Rhea" id="RHEA:51384"/>
        <dbReference type="ChEBI" id="CHEBI:15378"/>
        <dbReference type="ChEBI" id="CHEBI:57287"/>
        <dbReference type="ChEBI" id="CHEBI:57379"/>
        <dbReference type="ChEBI" id="CHEBI:134059"/>
        <dbReference type="ChEBI" id="CHEBI:350546"/>
    </reaction>
    <physiologicalReaction direction="left-to-right" evidence="11">
        <dbReference type="Rhea" id="RHEA:51385"/>
    </physiologicalReaction>
</comment>
<sequence>MCSTLQIRLAKDEDQEDINSSFLQHFLQTEPMNVYLKDYKPATPSDFEHAPDFGLTLVAEVIESEDQCKLAGFLICKVCERGTASESNTSFILEEDRAGFEISRLLKELNDEFDVFRMYDVQEAVDLVILGTVPEYRGRSIGFKLCEAAIDLVRVRGYKVIFMDCTSSYSAAIAQKCGMECIGEISYDDYQKKLGERLFVVNSVHTHVRRFVKILNQ</sequence>
<protein>
    <recommendedName>
        <fullName evidence="5">aralkylamine N-acetyltransferase</fullName>
        <ecNumber evidence="5">2.3.1.87</ecNumber>
    </recommendedName>
</protein>
<dbReference type="Pfam" id="PF00583">
    <property type="entry name" value="Acetyltransf_1"/>
    <property type="match status" value="1"/>
</dbReference>
<evidence type="ECO:0000256" key="1">
    <source>
        <dbReference type="ARBA" id="ARBA00022679"/>
    </source>
</evidence>
<dbReference type="InterPro" id="IPR000182">
    <property type="entry name" value="GNAT_dom"/>
</dbReference>
<evidence type="ECO:0000256" key="8">
    <source>
        <dbReference type="ARBA" id="ARBA00051284"/>
    </source>
</evidence>
<evidence type="ECO:0000256" key="13">
    <source>
        <dbReference type="ARBA" id="ARBA00052491"/>
    </source>
</evidence>
<evidence type="ECO:0000259" key="14">
    <source>
        <dbReference type="PROSITE" id="PS51186"/>
    </source>
</evidence>
<comment type="catalytic activity">
    <reaction evidence="10">
        <text>serotonin + (9Z)-octadecenoyl-CoA = N-(9Z-octadecenoyl)-serotonin + CoA + H(+)</text>
        <dbReference type="Rhea" id="RHEA:51392"/>
        <dbReference type="ChEBI" id="CHEBI:15378"/>
        <dbReference type="ChEBI" id="CHEBI:57287"/>
        <dbReference type="ChEBI" id="CHEBI:57387"/>
        <dbReference type="ChEBI" id="CHEBI:134064"/>
        <dbReference type="ChEBI" id="CHEBI:350546"/>
    </reaction>
    <physiologicalReaction direction="left-to-right" evidence="10">
        <dbReference type="Rhea" id="RHEA:51393"/>
    </physiologicalReaction>
</comment>
<comment type="catalytic activity">
    <reaction evidence="12">
        <text>dopamine + hexadecanoyl-CoA = N-hexadecanoyl-dopamine + CoA + H(+)</text>
        <dbReference type="Rhea" id="RHEA:51376"/>
        <dbReference type="ChEBI" id="CHEBI:15378"/>
        <dbReference type="ChEBI" id="CHEBI:57287"/>
        <dbReference type="ChEBI" id="CHEBI:57379"/>
        <dbReference type="ChEBI" id="CHEBI:59905"/>
        <dbReference type="ChEBI" id="CHEBI:134058"/>
    </reaction>
    <physiologicalReaction direction="left-to-right" evidence="12">
        <dbReference type="Rhea" id="RHEA:51377"/>
    </physiologicalReaction>
</comment>
<dbReference type="Gene3D" id="3.40.630.30">
    <property type="match status" value="1"/>
</dbReference>
<gene>
    <name evidence="15" type="ORF">HERILL_LOCUS15117</name>
</gene>
<dbReference type="GO" id="GO:0004059">
    <property type="term" value="F:aralkylamine N-acetyltransferase activity"/>
    <property type="evidence" value="ECO:0007669"/>
    <property type="project" value="UniProtKB-EC"/>
</dbReference>
<evidence type="ECO:0000256" key="9">
    <source>
        <dbReference type="ARBA" id="ARBA00051711"/>
    </source>
</evidence>
<dbReference type="Proteomes" id="UP000594454">
    <property type="component" value="Chromosome 6"/>
</dbReference>
<dbReference type="AlphaFoldDB" id="A0A7R8V759"/>
<accession>A0A7R8V759</accession>
<evidence type="ECO:0000256" key="7">
    <source>
        <dbReference type="ARBA" id="ARBA00050849"/>
    </source>
</evidence>
<evidence type="ECO:0000256" key="12">
    <source>
        <dbReference type="ARBA" id="ARBA00052335"/>
    </source>
</evidence>
<dbReference type="FunFam" id="3.40.630.30:FF:000046">
    <property type="entry name" value="Dopamine N-acetyltransferase"/>
    <property type="match status" value="1"/>
</dbReference>
<evidence type="ECO:0000256" key="3">
    <source>
        <dbReference type="ARBA" id="ARBA00037926"/>
    </source>
</evidence>
<proteinExistence type="inferred from homology"/>
<evidence type="ECO:0000313" key="15">
    <source>
        <dbReference type="EMBL" id="CAD7092785.1"/>
    </source>
</evidence>
<feature type="domain" description="N-acetyltransferase" evidence="14">
    <location>
        <begin position="37"/>
        <end position="195"/>
    </location>
</feature>
<dbReference type="OrthoDB" id="8113373at2759"/>
<dbReference type="EC" id="2.3.1.87" evidence="5"/>
<name>A0A7R8V759_HERIL</name>
<dbReference type="InterPro" id="IPR016181">
    <property type="entry name" value="Acyl_CoA_acyltransferase"/>
</dbReference>
<comment type="pathway">
    <text evidence="3">Aromatic compound metabolism; melatonin biosynthesis; melatonin from serotonin: step 1/2.</text>
</comment>
<comment type="catalytic activity">
    <reaction evidence="6">
        <text>dopamine + (9Z)-octadecenoyl-CoA = N-(9Z-octadecanoyl)-dopamine + CoA + H(+)</text>
        <dbReference type="Rhea" id="RHEA:51380"/>
        <dbReference type="ChEBI" id="CHEBI:15378"/>
        <dbReference type="ChEBI" id="CHEBI:31883"/>
        <dbReference type="ChEBI" id="CHEBI:57287"/>
        <dbReference type="ChEBI" id="CHEBI:57387"/>
        <dbReference type="ChEBI" id="CHEBI:59905"/>
    </reaction>
    <physiologicalReaction direction="left-to-right" evidence="6">
        <dbReference type="Rhea" id="RHEA:51381"/>
    </physiologicalReaction>
</comment>
<comment type="catalytic activity">
    <reaction evidence="7">
        <text>serotonin + octadecanoyl-CoA = N-octadecanoyl-serotonin + CoA + H(+)</text>
        <dbReference type="Rhea" id="RHEA:51400"/>
        <dbReference type="ChEBI" id="CHEBI:15378"/>
        <dbReference type="ChEBI" id="CHEBI:57287"/>
        <dbReference type="ChEBI" id="CHEBI:57394"/>
        <dbReference type="ChEBI" id="CHEBI:134065"/>
        <dbReference type="ChEBI" id="CHEBI:350546"/>
    </reaction>
    <physiologicalReaction direction="left-to-right" evidence="7">
        <dbReference type="Rhea" id="RHEA:51401"/>
    </physiologicalReaction>
</comment>